<dbReference type="PROSITE" id="PS51375">
    <property type="entry name" value="PPR"/>
    <property type="match status" value="3"/>
</dbReference>
<evidence type="ECO:0000256" key="1">
    <source>
        <dbReference type="ARBA" id="ARBA00022737"/>
    </source>
</evidence>
<feature type="repeat" description="PPR" evidence="2">
    <location>
        <begin position="164"/>
        <end position="198"/>
    </location>
</feature>
<evidence type="ECO:0000259" key="4">
    <source>
        <dbReference type="Pfam" id="PF17177"/>
    </source>
</evidence>
<dbReference type="Proteomes" id="UP001431209">
    <property type="component" value="Unassembled WGS sequence"/>
</dbReference>
<dbReference type="InterPro" id="IPR033443">
    <property type="entry name" value="PROP1-like_PPR_dom"/>
</dbReference>
<dbReference type="EMBL" id="JAOPGA020000915">
    <property type="protein sequence ID" value="KAL0482946.1"/>
    <property type="molecule type" value="Genomic_DNA"/>
</dbReference>
<protein>
    <recommendedName>
        <fullName evidence="4">PROP1-like PPR domain-containing protein</fullName>
    </recommendedName>
</protein>
<dbReference type="Gene3D" id="1.25.40.10">
    <property type="entry name" value="Tetratricopeptide repeat domain"/>
    <property type="match status" value="3"/>
</dbReference>
<evidence type="ECO:0000256" key="3">
    <source>
        <dbReference type="SAM" id="MobiDB-lite"/>
    </source>
</evidence>
<feature type="region of interest" description="Disordered" evidence="3">
    <location>
        <begin position="514"/>
        <end position="565"/>
    </location>
</feature>
<dbReference type="InterPro" id="IPR002885">
    <property type="entry name" value="PPR_rpt"/>
</dbReference>
<dbReference type="Pfam" id="PF13812">
    <property type="entry name" value="PPR_3"/>
    <property type="match status" value="2"/>
</dbReference>
<dbReference type="InterPro" id="IPR011990">
    <property type="entry name" value="TPR-like_helical_dom_sf"/>
</dbReference>
<feature type="repeat" description="PPR" evidence="2">
    <location>
        <begin position="235"/>
        <end position="269"/>
    </location>
</feature>
<feature type="domain" description="PROP1-like PPR" evidence="4">
    <location>
        <begin position="96"/>
        <end position="227"/>
    </location>
</feature>
<keyword evidence="6" id="KW-1185">Reference proteome</keyword>
<dbReference type="Pfam" id="PF13041">
    <property type="entry name" value="PPR_2"/>
    <property type="match status" value="1"/>
</dbReference>
<accession>A0AAW2Z2F5</accession>
<evidence type="ECO:0000313" key="5">
    <source>
        <dbReference type="EMBL" id="KAL0482946.1"/>
    </source>
</evidence>
<dbReference type="Pfam" id="PF17177">
    <property type="entry name" value="PPR_long"/>
    <property type="match status" value="1"/>
</dbReference>
<sequence length="565" mass="64560">MRDPLPLDQTNLINEFKTGQLSPINEKLVVEEKTDGSISIYPSDDPHFARLVQQATDYIEPTAIERIRLSKLDLVRYWDYQEELGHLRRPRTLENYNQLFKACSLVRNSELAVQSFKEMVEDYNISPSPKTFSSLISVFARKSDVDSCLEYIEKMALEFNLKPNKFIYSCLVNAFAKRGSLNEAFDVVQTMMAHKMEPDVVTHSNLLAGCVQNGELTRAWDHWEVMRAEYNIVPDQVAFEIMMNCAAREDAVEKALGLYDEMQILNVPPTEITFNTLIKSVSKSRRDPNVKLRAFALADQMEKYGYKADIYTINSLMHASATTGNVARMKKLLGQVFHEKTNQSTIQGVDPLKPNDITYNIMLNGMCINNKLSTTNHNSNIEAAINTLTLLQKNNMPITNYTMNGVMSVLATANRFSLTLSFLDKFRSVNLTPDQVTYTIIVAMFAKNRRMRDAELTFSKFKELEMKPTYNSYKSMVFGYLKIADQPSAMKYLKKMNEEHGYMLKPSDMVRFKSRMSGSKSEARKKEGLGRETSRMMDKFKRASPSSGLLDRLSQLTAKHQKEGK</sequence>
<gene>
    <name evidence="5" type="ORF">AKO1_014095</name>
</gene>
<dbReference type="AlphaFoldDB" id="A0AAW2Z2F5"/>
<reference evidence="5 6" key="1">
    <citation type="submission" date="2024-03" db="EMBL/GenBank/DDBJ databases">
        <title>The Acrasis kona genome and developmental transcriptomes reveal deep origins of eukaryotic multicellular pathways.</title>
        <authorList>
            <person name="Sheikh S."/>
            <person name="Fu C.-J."/>
            <person name="Brown M.W."/>
            <person name="Baldauf S.L."/>
        </authorList>
    </citation>
    <scope>NUCLEOTIDE SEQUENCE [LARGE SCALE GENOMIC DNA]</scope>
    <source>
        <strain evidence="5 6">ATCC MYA-3509</strain>
    </source>
</reference>
<dbReference type="PANTHER" id="PTHR47447">
    <property type="entry name" value="OS03G0856100 PROTEIN"/>
    <property type="match status" value="1"/>
</dbReference>
<feature type="repeat" description="PPR" evidence="2">
    <location>
        <begin position="434"/>
        <end position="468"/>
    </location>
</feature>
<keyword evidence="1" id="KW-0677">Repeat</keyword>
<evidence type="ECO:0000313" key="6">
    <source>
        <dbReference type="Proteomes" id="UP001431209"/>
    </source>
</evidence>
<proteinExistence type="predicted"/>
<dbReference type="PANTHER" id="PTHR47447:SF24">
    <property type="entry name" value="PENTATRICOPEPTIDE REPEAT-CONTAINING PROTEIN"/>
    <property type="match status" value="1"/>
</dbReference>
<organism evidence="5 6">
    <name type="scientific">Acrasis kona</name>
    <dbReference type="NCBI Taxonomy" id="1008807"/>
    <lineage>
        <taxon>Eukaryota</taxon>
        <taxon>Discoba</taxon>
        <taxon>Heterolobosea</taxon>
        <taxon>Tetramitia</taxon>
        <taxon>Eutetramitia</taxon>
        <taxon>Acrasidae</taxon>
        <taxon>Acrasis</taxon>
    </lineage>
</organism>
<dbReference type="NCBIfam" id="TIGR00756">
    <property type="entry name" value="PPR"/>
    <property type="match status" value="4"/>
</dbReference>
<name>A0AAW2Z2F5_9EUKA</name>
<feature type="compositionally biased region" description="Basic and acidic residues" evidence="3">
    <location>
        <begin position="521"/>
        <end position="541"/>
    </location>
</feature>
<evidence type="ECO:0000256" key="2">
    <source>
        <dbReference type="PROSITE-ProRule" id="PRU00708"/>
    </source>
</evidence>
<comment type="caution">
    <text evidence="5">The sequence shown here is derived from an EMBL/GenBank/DDBJ whole genome shotgun (WGS) entry which is preliminary data.</text>
</comment>